<keyword evidence="2" id="KW-1185">Reference proteome</keyword>
<dbReference type="Proteomes" id="UP000801864">
    <property type="component" value="Unassembled WGS sequence"/>
</dbReference>
<sequence>MARFASSQLEKTSEIYDRRLHINQPFGWEGEFRFWEVKGLCNLEGHCHAPGKPMDDDADGSISMI</sequence>
<evidence type="ECO:0000313" key="2">
    <source>
        <dbReference type="Proteomes" id="UP000801864"/>
    </source>
</evidence>
<name>A0A9P5CDL5_9HYPO</name>
<gene>
    <name evidence="1" type="ORF">CFAM422_004110</name>
</gene>
<organism evidence="1 2">
    <name type="scientific">Trichoderma lentiforme</name>
    <dbReference type="NCBI Taxonomy" id="1567552"/>
    <lineage>
        <taxon>Eukaryota</taxon>
        <taxon>Fungi</taxon>
        <taxon>Dikarya</taxon>
        <taxon>Ascomycota</taxon>
        <taxon>Pezizomycotina</taxon>
        <taxon>Sordariomycetes</taxon>
        <taxon>Hypocreomycetidae</taxon>
        <taxon>Hypocreales</taxon>
        <taxon>Hypocreaceae</taxon>
        <taxon>Trichoderma</taxon>
    </lineage>
</organism>
<proteinExistence type="predicted"/>
<evidence type="ECO:0000313" key="1">
    <source>
        <dbReference type="EMBL" id="KAF3073545.1"/>
    </source>
</evidence>
<reference evidence="1 2" key="1">
    <citation type="submission" date="2018-06" db="EMBL/GenBank/DDBJ databases">
        <title>Genome analysis of cellulolytic fungus Trichoderma lentiforme CFAM-422.</title>
        <authorList>
            <person name="Steindorff A.S."/>
            <person name="Formighieri E.F."/>
            <person name="Midorikawa G.E.O."/>
            <person name="Tamietti M.S."/>
            <person name="Ramos E.Z."/>
            <person name="Silva A.S."/>
            <person name="Bon E.P.S."/>
            <person name="Mendes T.D."/>
            <person name="Damaso M.C.T."/>
            <person name="Favaro L.C.L."/>
        </authorList>
    </citation>
    <scope>NUCLEOTIDE SEQUENCE [LARGE SCALE GENOMIC DNA]</scope>
    <source>
        <strain evidence="1 2">CFAM-422</strain>
    </source>
</reference>
<comment type="caution">
    <text evidence="1">The sequence shown here is derived from an EMBL/GenBank/DDBJ whole genome shotgun (WGS) entry which is preliminary data.</text>
</comment>
<protein>
    <submittedName>
        <fullName evidence="1">Uncharacterized protein</fullName>
    </submittedName>
</protein>
<accession>A0A9P5CDL5</accession>
<dbReference type="AlphaFoldDB" id="A0A9P5CDL5"/>
<dbReference type="EMBL" id="QLNT01000006">
    <property type="protein sequence ID" value="KAF3073545.1"/>
    <property type="molecule type" value="Genomic_DNA"/>
</dbReference>